<evidence type="ECO:0000256" key="6">
    <source>
        <dbReference type="ARBA" id="ARBA00022741"/>
    </source>
</evidence>
<evidence type="ECO:0000256" key="4">
    <source>
        <dbReference type="ARBA" id="ARBA00022553"/>
    </source>
</evidence>
<keyword evidence="14" id="KW-1185">Reference proteome</keyword>
<evidence type="ECO:0000256" key="7">
    <source>
        <dbReference type="ARBA" id="ARBA00022777"/>
    </source>
</evidence>
<dbReference type="Gene3D" id="6.10.340.10">
    <property type="match status" value="1"/>
</dbReference>
<dbReference type="InterPro" id="IPR036890">
    <property type="entry name" value="HATPase_C_sf"/>
</dbReference>
<dbReference type="Gene3D" id="1.10.287.130">
    <property type="match status" value="1"/>
</dbReference>
<evidence type="ECO:0000256" key="5">
    <source>
        <dbReference type="ARBA" id="ARBA00022679"/>
    </source>
</evidence>
<dbReference type="InterPro" id="IPR050736">
    <property type="entry name" value="Sensor_HK_Regulatory"/>
</dbReference>
<dbReference type="InterPro" id="IPR003660">
    <property type="entry name" value="HAMP_dom"/>
</dbReference>
<dbReference type="Gene3D" id="3.30.565.10">
    <property type="entry name" value="Histidine kinase-like ATPase, C-terminal domain"/>
    <property type="match status" value="1"/>
</dbReference>
<evidence type="ECO:0000256" key="8">
    <source>
        <dbReference type="ARBA" id="ARBA00022840"/>
    </source>
</evidence>
<evidence type="ECO:0000256" key="10">
    <source>
        <dbReference type="SAM" id="Phobius"/>
    </source>
</evidence>
<accession>A0A0G3W5Z5</accession>
<dbReference type="InterPro" id="IPR004358">
    <property type="entry name" value="Sig_transdc_His_kin-like_C"/>
</dbReference>
<evidence type="ECO:0000313" key="13">
    <source>
        <dbReference type="EMBL" id="AKL94071.1"/>
    </source>
</evidence>
<evidence type="ECO:0000256" key="2">
    <source>
        <dbReference type="ARBA" id="ARBA00004370"/>
    </source>
</evidence>
<keyword evidence="10" id="KW-0812">Transmembrane</keyword>
<dbReference type="STRING" id="84022.CACET_c05610"/>
<dbReference type="PROSITE" id="PS50109">
    <property type="entry name" value="HIS_KIN"/>
    <property type="match status" value="1"/>
</dbReference>
<organism evidence="13 14">
    <name type="scientific">Clostridium aceticum</name>
    <dbReference type="NCBI Taxonomy" id="84022"/>
    <lineage>
        <taxon>Bacteria</taxon>
        <taxon>Bacillati</taxon>
        <taxon>Bacillota</taxon>
        <taxon>Clostridia</taxon>
        <taxon>Eubacteriales</taxon>
        <taxon>Clostridiaceae</taxon>
        <taxon>Clostridium</taxon>
    </lineage>
</organism>
<dbReference type="SMART" id="SM00388">
    <property type="entry name" value="HisKA"/>
    <property type="match status" value="1"/>
</dbReference>
<name>A0A0G3W5Z5_9CLOT</name>
<dbReference type="FunFam" id="3.30.565.10:FF:000037">
    <property type="entry name" value="Hybrid sensor histidine kinase/response regulator"/>
    <property type="match status" value="1"/>
</dbReference>
<dbReference type="PATRIC" id="fig|84022.6.peg.570"/>
<dbReference type="Proteomes" id="UP000035704">
    <property type="component" value="Chromosome"/>
</dbReference>
<dbReference type="PANTHER" id="PTHR43711">
    <property type="entry name" value="TWO-COMPONENT HISTIDINE KINASE"/>
    <property type="match status" value="1"/>
</dbReference>
<dbReference type="SUPFAM" id="SSF47384">
    <property type="entry name" value="Homodimeric domain of signal transducing histidine kinase"/>
    <property type="match status" value="1"/>
</dbReference>
<dbReference type="RefSeq" id="WP_082058073.1">
    <property type="nucleotide sequence ID" value="NZ_CP009687.1"/>
</dbReference>
<dbReference type="PRINTS" id="PR00344">
    <property type="entry name" value="BCTRLSENSOR"/>
</dbReference>
<proteinExistence type="predicted"/>
<keyword evidence="7 13" id="KW-0418">Kinase</keyword>
<dbReference type="PROSITE" id="PS50885">
    <property type="entry name" value="HAMP"/>
    <property type="match status" value="1"/>
</dbReference>
<evidence type="ECO:0000256" key="3">
    <source>
        <dbReference type="ARBA" id="ARBA00012438"/>
    </source>
</evidence>
<keyword evidence="10" id="KW-1133">Transmembrane helix</keyword>
<dbReference type="EC" id="2.7.13.3" evidence="3"/>
<dbReference type="GO" id="GO:0016020">
    <property type="term" value="C:membrane"/>
    <property type="evidence" value="ECO:0007669"/>
    <property type="project" value="UniProtKB-SubCell"/>
</dbReference>
<dbReference type="KEGG" id="cace:CACET_c05610"/>
<feature type="domain" description="HAMP" evidence="12">
    <location>
        <begin position="305"/>
        <end position="357"/>
    </location>
</feature>
<feature type="domain" description="Histidine kinase" evidence="11">
    <location>
        <begin position="378"/>
        <end position="598"/>
    </location>
</feature>
<keyword evidence="4" id="KW-0597">Phosphoprotein</keyword>
<comment type="subcellular location">
    <subcellularLocation>
        <location evidence="2">Membrane</location>
    </subcellularLocation>
</comment>
<dbReference type="AlphaFoldDB" id="A0A0G3W5Z5"/>
<dbReference type="OrthoDB" id="9813394at2"/>
<reference evidence="13 14" key="1">
    <citation type="submission" date="2014-10" db="EMBL/GenBank/DDBJ databases">
        <title>Genome sequence of Clostridium aceticum DSM 1496.</title>
        <authorList>
            <person name="Poehlein A."/>
            <person name="Schiel-Bengelsdorf B."/>
            <person name="Gottschalk G."/>
            <person name="Duerre P."/>
            <person name="Daniel R."/>
        </authorList>
    </citation>
    <scope>NUCLEOTIDE SEQUENCE [LARGE SCALE GENOMIC DNA]</scope>
    <source>
        <strain evidence="13 14">DSM 1496</strain>
    </source>
</reference>
<dbReference type="SMART" id="SM00387">
    <property type="entry name" value="HATPase_c"/>
    <property type="match status" value="1"/>
</dbReference>
<dbReference type="CDD" id="cd16922">
    <property type="entry name" value="HATPase_EvgS-ArcB-TorS-like"/>
    <property type="match status" value="1"/>
</dbReference>
<dbReference type="Pfam" id="PF00512">
    <property type="entry name" value="HisKA"/>
    <property type="match status" value="1"/>
</dbReference>
<dbReference type="Pfam" id="PF05228">
    <property type="entry name" value="CHASE4"/>
    <property type="match status" value="1"/>
</dbReference>
<dbReference type="InterPro" id="IPR036097">
    <property type="entry name" value="HisK_dim/P_sf"/>
</dbReference>
<gene>
    <name evidence="13" type="primary">resE2</name>
    <name evidence="13" type="ORF">CACET_c05610</name>
</gene>
<protein>
    <recommendedName>
        <fullName evidence="3">histidine kinase</fullName>
        <ecNumber evidence="3">2.7.13.3</ecNumber>
    </recommendedName>
</protein>
<evidence type="ECO:0000259" key="11">
    <source>
        <dbReference type="PROSITE" id="PS50109"/>
    </source>
</evidence>
<feature type="transmembrane region" description="Helical" evidence="10">
    <location>
        <begin position="20"/>
        <end position="39"/>
    </location>
</feature>
<evidence type="ECO:0000259" key="12">
    <source>
        <dbReference type="PROSITE" id="PS50885"/>
    </source>
</evidence>
<dbReference type="InterPro" id="IPR003594">
    <property type="entry name" value="HATPase_dom"/>
</dbReference>
<keyword evidence="10" id="KW-0472">Membrane</keyword>
<feature type="transmembrane region" description="Helical" evidence="10">
    <location>
        <begin position="284"/>
        <end position="303"/>
    </location>
</feature>
<dbReference type="PANTHER" id="PTHR43711:SF26">
    <property type="entry name" value="SENSOR HISTIDINE KINASE RCSC"/>
    <property type="match status" value="1"/>
</dbReference>
<dbReference type="GO" id="GO:0000155">
    <property type="term" value="F:phosphorelay sensor kinase activity"/>
    <property type="evidence" value="ECO:0007669"/>
    <property type="project" value="InterPro"/>
</dbReference>
<dbReference type="InterPro" id="IPR005467">
    <property type="entry name" value="His_kinase_dom"/>
</dbReference>
<keyword evidence="9" id="KW-0902">Two-component regulatory system</keyword>
<dbReference type="SUPFAM" id="SSF158472">
    <property type="entry name" value="HAMP domain-like"/>
    <property type="match status" value="1"/>
</dbReference>
<dbReference type="Pfam" id="PF02518">
    <property type="entry name" value="HATPase_c"/>
    <property type="match status" value="1"/>
</dbReference>
<dbReference type="SUPFAM" id="SSF55874">
    <property type="entry name" value="ATPase domain of HSP90 chaperone/DNA topoisomerase II/histidine kinase"/>
    <property type="match status" value="1"/>
</dbReference>
<dbReference type="Pfam" id="PF00672">
    <property type="entry name" value="HAMP"/>
    <property type="match status" value="1"/>
</dbReference>
<dbReference type="CDD" id="cd00082">
    <property type="entry name" value="HisKA"/>
    <property type="match status" value="1"/>
</dbReference>
<dbReference type="SMART" id="SM00304">
    <property type="entry name" value="HAMP"/>
    <property type="match status" value="1"/>
</dbReference>
<evidence type="ECO:0000313" key="14">
    <source>
        <dbReference type="Proteomes" id="UP000035704"/>
    </source>
</evidence>
<keyword evidence="6" id="KW-0547">Nucleotide-binding</keyword>
<dbReference type="InterPro" id="IPR007892">
    <property type="entry name" value="CHASE4"/>
</dbReference>
<sequence length="634" mass="73247">MVYNLLKKTYNTMEFKIKGVLILIALIPLLIYLIFNSIFTSKTFLTIEKNQTKENLSRAERILQFKGEGLAMLLRPYASCETAYKKMAERDTNWFRQNYGYRLYEKYEIDFAIVLDEDGQIFHQYAFFEGGHPHLLQNKGENFSTISRNKEEEILHGLFKYGKDLYIIAAAPLKPANMNATGTILFGRKVTPKLLRYIEENYGYKMLIFFTNTVITPYEMLGGVQENLQGFIDTVDVKEVEIVEEQMMSKTVLKDLFGIPIGELVLVESWDFYLSTLSLMHKNAFRALLISTTIIIVLLFIWLNKLIIQPLKKVTNSIQAMGTSQSLHYIEVEGSDEIMDLARTFNIMVKNIQDEKKLNEDLREKLEYDHLKSEFLANVSHELRTPLNVILSSLQLWELEMKHNQQQIRNNKHLKMMKQNCYRLLRLANNLIDMTKIDAGFFELRRNNHNIVSVVEDITMSVSKYIESHQIDLIFDTEIEEKFIFCDPDKIERVILNLLSNAVKCTKPGGKIEVVLQDQKDKVLISVKDTGRGIQEEKQKVIFERFRQVEDLLRRQHEGSGLGLTLTKSLVEMHGGGISLKSKLGEGTTFTIELPVMAGEDIEDEEPILFTKEDGLGPSQLERIGIEFSDIYYS</sequence>
<dbReference type="GO" id="GO:0005524">
    <property type="term" value="F:ATP binding"/>
    <property type="evidence" value="ECO:0007669"/>
    <property type="project" value="UniProtKB-KW"/>
</dbReference>
<dbReference type="InterPro" id="IPR003661">
    <property type="entry name" value="HisK_dim/P_dom"/>
</dbReference>
<evidence type="ECO:0000256" key="9">
    <source>
        <dbReference type="ARBA" id="ARBA00023012"/>
    </source>
</evidence>
<keyword evidence="5 13" id="KW-0808">Transferase</keyword>
<keyword evidence="8" id="KW-0067">ATP-binding</keyword>
<dbReference type="CDD" id="cd06225">
    <property type="entry name" value="HAMP"/>
    <property type="match status" value="1"/>
</dbReference>
<comment type="catalytic activity">
    <reaction evidence="1">
        <text>ATP + protein L-histidine = ADP + protein N-phospho-L-histidine.</text>
        <dbReference type="EC" id="2.7.13.3"/>
    </reaction>
</comment>
<dbReference type="EMBL" id="CP009687">
    <property type="protein sequence ID" value="AKL94071.1"/>
    <property type="molecule type" value="Genomic_DNA"/>
</dbReference>
<evidence type="ECO:0000256" key="1">
    <source>
        <dbReference type="ARBA" id="ARBA00000085"/>
    </source>
</evidence>